<name>A0A1M7V0P3_9ACTN</name>
<dbReference type="Proteomes" id="UP000184428">
    <property type="component" value="Unassembled WGS sequence"/>
</dbReference>
<sequence length="87" mass="8925">MTAPAVAAFGECLGPEVVLGWGALSEVGRAARRRGAQRPSVGLVEPPRRHADDTLEAVDDTLASAARPVTAAPVAPGRRCRAGSARP</sequence>
<accession>A0A1M7V0P3</accession>
<dbReference type="RefSeq" id="WP_072921111.1">
    <property type="nucleotide sequence ID" value="NZ_FRDM01000058.1"/>
</dbReference>
<evidence type="ECO:0000313" key="3">
    <source>
        <dbReference type="Proteomes" id="UP000184428"/>
    </source>
</evidence>
<evidence type="ECO:0000256" key="1">
    <source>
        <dbReference type="SAM" id="MobiDB-lite"/>
    </source>
</evidence>
<gene>
    <name evidence="2" type="ORF">SAMN05660350_04769</name>
</gene>
<feature type="compositionally biased region" description="Low complexity" evidence="1">
    <location>
        <begin position="67"/>
        <end position="77"/>
    </location>
</feature>
<proteinExistence type="predicted"/>
<dbReference type="AlphaFoldDB" id="A0A1M7V0P3"/>
<feature type="region of interest" description="Disordered" evidence="1">
    <location>
        <begin position="31"/>
        <end position="51"/>
    </location>
</feature>
<protein>
    <submittedName>
        <fullName evidence="2">Uncharacterized protein</fullName>
    </submittedName>
</protein>
<evidence type="ECO:0000313" key="2">
    <source>
        <dbReference type="EMBL" id="SHN88779.1"/>
    </source>
</evidence>
<reference evidence="2 3" key="1">
    <citation type="submission" date="2016-12" db="EMBL/GenBank/DDBJ databases">
        <authorList>
            <person name="Song W.-J."/>
            <person name="Kurnit D.M."/>
        </authorList>
    </citation>
    <scope>NUCLEOTIDE SEQUENCE [LARGE SCALE GENOMIC DNA]</scope>
    <source>
        <strain evidence="2 3">DSM 43162</strain>
    </source>
</reference>
<feature type="region of interest" description="Disordered" evidence="1">
    <location>
        <begin position="67"/>
        <end position="87"/>
    </location>
</feature>
<dbReference type="EMBL" id="FRDM01000058">
    <property type="protein sequence ID" value="SHN88779.1"/>
    <property type="molecule type" value="Genomic_DNA"/>
</dbReference>
<organism evidence="2 3">
    <name type="scientific">Geodermatophilus obscurus</name>
    <dbReference type="NCBI Taxonomy" id="1861"/>
    <lineage>
        <taxon>Bacteria</taxon>
        <taxon>Bacillati</taxon>
        <taxon>Actinomycetota</taxon>
        <taxon>Actinomycetes</taxon>
        <taxon>Geodermatophilales</taxon>
        <taxon>Geodermatophilaceae</taxon>
        <taxon>Geodermatophilus</taxon>
    </lineage>
</organism>